<feature type="region of interest" description="Disordered" evidence="1">
    <location>
        <begin position="130"/>
        <end position="150"/>
    </location>
</feature>
<keyword evidence="2" id="KW-0812">Transmembrane</keyword>
<keyword evidence="4" id="KW-1185">Reference proteome</keyword>
<keyword evidence="2" id="KW-1133">Transmembrane helix</keyword>
<dbReference type="RefSeq" id="WP_259861473.1">
    <property type="nucleotide sequence ID" value="NZ_BAAAST010000119.1"/>
</dbReference>
<reference evidence="3" key="1">
    <citation type="submission" date="2021-04" db="EMBL/GenBank/DDBJ databases">
        <authorList>
            <person name="Hartkoorn R.C."/>
            <person name="Beaudoing E."/>
            <person name="Hot D."/>
        </authorList>
    </citation>
    <scope>NUCLEOTIDE SEQUENCE</scope>
    <source>
        <strain evidence="3">NRRL B-16292</strain>
    </source>
</reference>
<name>A0ABY5W2V8_9ACTN</name>
<dbReference type="Proteomes" id="UP001059617">
    <property type="component" value="Chromosome"/>
</dbReference>
<feature type="transmembrane region" description="Helical" evidence="2">
    <location>
        <begin position="42"/>
        <end position="59"/>
    </location>
</feature>
<evidence type="ECO:0000313" key="4">
    <source>
        <dbReference type="Proteomes" id="UP001059617"/>
    </source>
</evidence>
<accession>A0ABY5W2V8</accession>
<reference evidence="3" key="2">
    <citation type="submission" date="2022-09" db="EMBL/GenBank/DDBJ databases">
        <title>Biosynthetic gene clusters of Dactylosporangioum fulvum.</title>
        <authorList>
            <person name="Caradec T."/>
        </authorList>
    </citation>
    <scope>NUCLEOTIDE SEQUENCE</scope>
    <source>
        <strain evidence="3">NRRL B-16292</strain>
    </source>
</reference>
<organism evidence="3 4">
    <name type="scientific">Dactylosporangium fulvum</name>
    <dbReference type="NCBI Taxonomy" id="53359"/>
    <lineage>
        <taxon>Bacteria</taxon>
        <taxon>Bacillati</taxon>
        <taxon>Actinomycetota</taxon>
        <taxon>Actinomycetes</taxon>
        <taxon>Micromonosporales</taxon>
        <taxon>Micromonosporaceae</taxon>
        <taxon>Dactylosporangium</taxon>
    </lineage>
</organism>
<dbReference type="EMBL" id="CP073720">
    <property type="protein sequence ID" value="UWP83676.1"/>
    <property type="molecule type" value="Genomic_DNA"/>
</dbReference>
<evidence type="ECO:0000256" key="1">
    <source>
        <dbReference type="SAM" id="MobiDB-lite"/>
    </source>
</evidence>
<proteinExistence type="predicted"/>
<evidence type="ECO:0000256" key="2">
    <source>
        <dbReference type="SAM" id="Phobius"/>
    </source>
</evidence>
<protein>
    <submittedName>
        <fullName evidence="3">Uncharacterized protein</fullName>
    </submittedName>
</protein>
<evidence type="ECO:0000313" key="3">
    <source>
        <dbReference type="EMBL" id="UWP83676.1"/>
    </source>
</evidence>
<sequence length="330" mass="34461">MNHDVEERLRDVLQRHADDAPAGLAMLAAVETESTRRRRRRLVVASTAAAILVAAVPFTRARDATPSAVSAPPQTQQTLVDSTVPATVTFPFTPPTSDGYSDPTVWRAAGLPTLRQQLDGGDGAMATLTVSPTRPQLPPGTTATSGPATVRGHAGTLIDWTWDDVNAGPQRSLVWQEDASTWVELRTEPRAVAPDRLLAYAEALRADPLAAPAPFTFTLMPAGYTVDNITPGVVTFCPPGVPAGHAFTDKIAVMLDAVEAGSPPSGTAVRVGSRSGSLVKTAEATTLQVRLDNGRSLVIQSGGAATLSDADLFRFAAGITPTSAAEPGRG</sequence>
<keyword evidence="2" id="KW-0472">Membrane</keyword>
<gene>
    <name evidence="3" type="ORF">Dfulv_05240</name>
</gene>
<feature type="compositionally biased region" description="Low complexity" evidence="1">
    <location>
        <begin position="139"/>
        <end position="149"/>
    </location>
</feature>